<feature type="domain" description="Response regulatory" evidence="12">
    <location>
        <begin position="3"/>
        <end position="119"/>
    </location>
</feature>
<dbReference type="Proteomes" id="UP000683246">
    <property type="component" value="Chromosome"/>
</dbReference>
<dbReference type="InterPro" id="IPR024187">
    <property type="entry name" value="Sig_transdc_resp-reg_cit/mal"/>
</dbReference>
<dbReference type="Pfam" id="PF00072">
    <property type="entry name" value="Response_reg"/>
    <property type="match status" value="1"/>
</dbReference>
<keyword evidence="4 10" id="KW-0902">Two-component regulatory system</keyword>
<keyword evidence="6 10" id="KW-0238">DNA-binding</keyword>
<dbReference type="InterPro" id="IPR036390">
    <property type="entry name" value="WH_DNA-bd_sf"/>
</dbReference>
<dbReference type="KEGG" id="vpy:HZI73_05190"/>
<evidence type="ECO:0000256" key="2">
    <source>
        <dbReference type="ARBA" id="ARBA00022490"/>
    </source>
</evidence>
<evidence type="ECO:0000256" key="3">
    <source>
        <dbReference type="ARBA" id="ARBA00022553"/>
    </source>
</evidence>
<dbReference type="CDD" id="cd19925">
    <property type="entry name" value="REC_citrate_TCS"/>
    <property type="match status" value="1"/>
</dbReference>
<evidence type="ECO:0000256" key="6">
    <source>
        <dbReference type="ARBA" id="ARBA00023125"/>
    </source>
</evidence>
<dbReference type="InterPro" id="IPR051271">
    <property type="entry name" value="2C-system_Tx_regulators"/>
</dbReference>
<feature type="modified residue" description="4-aspartylphosphate" evidence="11">
    <location>
        <position position="54"/>
    </location>
</feature>
<dbReference type="AlphaFoldDB" id="A0A8J8MHV8"/>
<keyword evidence="14" id="KW-1185">Reference proteome</keyword>
<organism evidence="13 14">
    <name type="scientific">Vallitalea pronyensis</name>
    <dbReference type="NCBI Taxonomy" id="1348613"/>
    <lineage>
        <taxon>Bacteria</taxon>
        <taxon>Bacillati</taxon>
        <taxon>Bacillota</taxon>
        <taxon>Clostridia</taxon>
        <taxon>Lachnospirales</taxon>
        <taxon>Vallitaleaceae</taxon>
        <taxon>Vallitalea</taxon>
    </lineage>
</organism>
<evidence type="ECO:0000313" key="13">
    <source>
        <dbReference type="EMBL" id="QUI21727.1"/>
    </source>
</evidence>
<dbReference type="Gene3D" id="3.40.50.2300">
    <property type="match status" value="1"/>
</dbReference>
<evidence type="ECO:0000256" key="11">
    <source>
        <dbReference type="PROSITE-ProRule" id="PRU00169"/>
    </source>
</evidence>
<dbReference type="EMBL" id="CP058649">
    <property type="protein sequence ID" value="QUI21727.1"/>
    <property type="molecule type" value="Genomic_DNA"/>
</dbReference>
<dbReference type="InterPro" id="IPR036388">
    <property type="entry name" value="WH-like_DNA-bd_sf"/>
</dbReference>
<evidence type="ECO:0000256" key="4">
    <source>
        <dbReference type="ARBA" id="ARBA00023012"/>
    </source>
</evidence>
<dbReference type="PROSITE" id="PS50110">
    <property type="entry name" value="RESPONSE_REGULATORY"/>
    <property type="match status" value="1"/>
</dbReference>
<dbReference type="PIRSF" id="PIRSF006171">
    <property type="entry name" value="RR_citrat_malat"/>
    <property type="match status" value="1"/>
</dbReference>
<evidence type="ECO:0000256" key="7">
    <source>
        <dbReference type="ARBA" id="ARBA00023159"/>
    </source>
</evidence>
<dbReference type="InterPro" id="IPR048714">
    <property type="entry name" value="DpiA-like_HTH"/>
</dbReference>
<sequence length="225" mass="26524">MYKVLIVEDDPMVRQINEKFLEKMDGFVLEASVSTVQEGKDILAKSSVNLVLLDLFFPNEKGQDLIKWIRAHDYQCDVIMITADKSVKTIEELLRFGIVDYLIKPFTFERLKESLNRYKMRKQKFNDEKNIEQSQLDKYVFFEGDSEEKETMDDNPFSKHTYDKVLRYLQHHGDKSFTASEVADDIGVSRITARRYLDLLEKENLVVMDLEYGKIGRPKNKYRIK</sequence>
<dbReference type="SMART" id="SM00448">
    <property type="entry name" value="REC"/>
    <property type="match status" value="1"/>
</dbReference>
<gene>
    <name evidence="13" type="ORF">HZI73_05190</name>
</gene>
<reference evidence="13" key="1">
    <citation type="submission" date="2020-07" db="EMBL/GenBank/DDBJ databases">
        <title>Vallitalea pronyensis genome.</title>
        <authorList>
            <person name="Postec A."/>
        </authorList>
    </citation>
    <scope>NUCLEOTIDE SEQUENCE</scope>
    <source>
        <strain evidence="13">FatNI3</strain>
    </source>
</reference>
<proteinExistence type="predicted"/>
<dbReference type="GO" id="GO:0000156">
    <property type="term" value="F:phosphorelay response regulator activity"/>
    <property type="evidence" value="ECO:0007669"/>
    <property type="project" value="TreeGrafter"/>
</dbReference>
<dbReference type="GO" id="GO:0003677">
    <property type="term" value="F:DNA binding"/>
    <property type="evidence" value="ECO:0007669"/>
    <property type="project" value="UniProtKB-KW"/>
</dbReference>
<evidence type="ECO:0000256" key="8">
    <source>
        <dbReference type="ARBA" id="ARBA00023163"/>
    </source>
</evidence>
<dbReference type="PANTHER" id="PTHR45526">
    <property type="entry name" value="TRANSCRIPTIONAL REGULATORY PROTEIN DPIA"/>
    <property type="match status" value="1"/>
</dbReference>
<dbReference type="SUPFAM" id="SSF52172">
    <property type="entry name" value="CheY-like"/>
    <property type="match status" value="1"/>
</dbReference>
<comment type="subcellular location">
    <subcellularLocation>
        <location evidence="1 10">Cytoplasm</location>
    </subcellularLocation>
</comment>
<dbReference type="RefSeq" id="WP_212697198.1">
    <property type="nucleotide sequence ID" value="NZ_CP058649.1"/>
</dbReference>
<dbReference type="SUPFAM" id="SSF46785">
    <property type="entry name" value="Winged helix' DNA-binding domain"/>
    <property type="match status" value="1"/>
</dbReference>
<evidence type="ECO:0000313" key="14">
    <source>
        <dbReference type="Proteomes" id="UP000683246"/>
    </source>
</evidence>
<protein>
    <recommendedName>
        <fullName evidence="10">Transcriptional regulatory protein</fullName>
    </recommendedName>
</protein>
<keyword evidence="8 10" id="KW-0804">Transcription</keyword>
<dbReference type="GO" id="GO:0005737">
    <property type="term" value="C:cytoplasm"/>
    <property type="evidence" value="ECO:0007669"/>
    <property type="project" value="UniProtKB-SubCell"/>
</dbReference>
<evidence type="ECO:0000256" key="1">
    <source>
        <dbReference type="ARBA" id="ARBA00004496"/>
    </source>
</evidence>
<keyword evidence="3 11" id="KW-0597">Phosphoprotein</keyword>
<evidence type="ECO:0000259" key="12">
    <source>
        <dbReference type="PROSITE" id="PS50110"/>
    </source>
</evidence>
<dbReference type="Pfam" id="PF20714">
    <property type="entry name" value="HTH_64"/>
    <property type="match status" value="1"/>
</dbReference>
<accession>A0A8J8MHV8</accession>
<name>A0A8J8MHV8_9FIRM</name>
<dbReference type="PANTHER" id="PTHR45526:SF1">
    <property type="entry name" value="TRANSCRIPTIONAL REGULATORY PROTEIN DCUR-RELATED"/>
    <property type="match status" value="1"/>
</dbReference>
<evidence type="ECO:0000256" key="9">
    <source>
        <dbReference type="ARBA" id="ARBA00024867"/>
    </source>
</evidence>
<dbReference type="InterPro" id="IPR001789">
    <property type="entry name" value="Sig_transdc_resp-reg_receiver"/>
</dbReference>
<dbReference type="Gene3D" id="1.10.10.10">
    <property type="entry name" value="Winged helix-like DNA-binding domain superfamily/Winged helix DNA-binding domain"/>
    <property type="match status" value="1"/>
</dbReference>
<dbReference type="GO" id="GO:0003700">
    <property type="term" value="F:DNA-binding transcription factor activity"/>
    <property type="evidence" value="ECO:0007669"/>
    <property type="project" value="InterPro"/>
</dbReference>
<dbReference type="InterPro" id="IPR011006">
    <property type="entry name" value="CheY-like_superfamily"/>
</dbReference>
<keyword evidence="2 10" id="KW-0963">Cytoplasm</keyword>
<evidence type="ECO:0000256" key="5">
    <source>
        <dbReference type="ARBA" id="ARBA00023015"/>
    </source>
</evidence>
<comment type="function">
    <text evidence="9">May play the central regulatory role in sporulation. It may be an element of the effector pathway responsible for the activation of sporulation genes in response to nutritional stress. Spo0A may act in concert with spo0H (a sigma factor) to control the expression of some genes that are critical to the sporulation process.</text>
</comment>
<keyword evidence="7 10" id="KW-0010">Activator</keyword>
<keyword evidence="5 10" id="KW-0805">Transcription regulation</keyword>
<evidence type="ECO:0000256" key="10">
    <source>
        <dbReference type="PIRNR" id="PIRNR006171"/>
    </source>
</evidence>